<protein>
    <submittedName>
        <fullName evidence="5">Secretory phospholipase A2 receptor-like 1</fullName>
    </submittedName>
</protein>
<dbReference type="InterPro" id="IPR023415">
    <property type="entry name" value="LDLR_class-A_CS"/>
</dbReference>
<accession>A0A8J5JV24</accession>
<evidence type="ECO:0000313" key="5">
    <source>
        <dbReference type="EMBL" id="KAG7162648.1"/>
    </source>
</evidence>
<dbReference type="InterPro" id="IPR036055">
    <property type="entry name" value="LDL_receptor-like_sf"/>
</dbReference>
<dbReference type="PROSITE" id="PS50041">
    <property type="entry name" value="C_TYPE_LECTIN_2"/>
    <property type="match status" value="1"/>
</dbReference>
<dbReference type="Pfam" id="PF00059">
    <property type="entry name" value="Lectin_C"/>
    <property type="match status" value="1"/>
</dbReference>
<gene>
    <name evidence="5" type="primary">Pla2r1-L1</name>
    <name evidence="5" type="ORF">Hamer_G019365</name>
</gene>
<evidence type="ECO:0000256" key="3">
    <source>
        <dbReference type="SAM" id="SignalP"/>
    </source>
</evidence>
<dbReference type="PROSITE" id="PS01209">
    <property type="entry name" value="LDLRA_1"/>
    <property type="match status" value="1"/>
</dbReference>
<proteinExistence type="predicted"/>
<dbReference type="Gene3D" id="4.10.400.10">
    <property type="entry name" value="Low-density Lipoprotein Receptor"/>
    <property type="match status" value="1"/>
</dbReference>
<evidence type="ECO:0000256" key="1">
    <source>
        <dbReference type="ARBA" id="ARBA00023157"/>
    </source>
</evidence>
<organism evidence="5 6">
    <name type="scientific">Homarus americanus</name>
    <name type="common">American lobster</name>
    <dbReference type="NCBI Taxonomy" id="6706"/>
    <lineage>
        <taxon>Eukaryota</taxon>
        <taxon>Metazoa</taxon>
        <taxon>Ecdysozoa</taxon>
        <taxon>Arthropoda</taxon>
        <taxon>Crustacea</taxon>
        <taxon>Multicrustacea</taxon>
        <taxon>Malacostraca</taxon>
        <taxon>Eumalacostraca</taxon>
        <taxon>Eucarida</taxon>
        <taxon>Decapoda</taxon>
        <taxon>Pleocyemata</taxon>
        <taxon>Astacidea</taxon>
        <taxon>Nephropoidea</taxon>
        <taxon>Nephropidae</taxon>
        <taxon>Homarus</taxon>
    </lineage>
</organism>
<dbReference type="InterPro" id="IPR002172">
    <property type="entry name" value="LDrepeatLR_classA_rpt"/>
</dbReference>
<dbReference type="PROSITE" id="PS50068">
    <property type="entry name" value="LDLRA_2"/>
    <property type="match status" value="1"/>
</dbReference>
<sequence length="281" mass="31904">MKYDYNIVLMAAELSSAACRARVTMMGVRFQGFLVLLLCNYVAGEMCPDEEEIACMNQDKCIPLRYICDEDDDCNDDNDEDDELCQAWSNDDCERGSAMCQRLGNSFCTSIVSYCDYQDPPCEGNLDPRICVVSWGEAQAFCQVLGGDLITFKNISHYAAVVSHLRNSQMTADFWVGGRMVDESQGWTWIDSVPMELGSPFWAVRYIEECKTRNVTYPELNITREANVGTCYSYQQAPQEHPVGNCVAASYEHYYYMIDSDCLEKKSPLCVYADDDYPDEQ</sequence>
<dbReference type="SUPFAM" id="SSF56436">
    <property type="entry name" value="C-type lectin-like"/>
    <property type="match status" value="1"/>
</dbReference>
<dbReference type="SMART" id="SM00192">
    <property type="entry name" value="LDLa"/>
    <property type="match status" value="1"/>
</dbReference>
<dbReference type="CDD" id="cd00037">
    <property type="entry name" value="CLECT"/>
    <property type="match status" value="1"/>
</dbReference>
<dbReference type="InterPro" id="IPR016187">
    <property type="entry name" value="CTDL_fold"/>
</dbReference>
<evidence type="ECO:0000256" key="2">
    <source>
        <dbReference type="PROSITE-ProRule" id="PRU00124"/>
    </source>
</evidence>
<dbReference type="InterPro" id="IPR016186">
    <property type="entry name" value="C-type_lectin-like/link_sf"/>
</dbReference>
<dbReference type="InterPro" id="IPR001304">
    <property type="entry name" value="C-type_lectin-like"/>
</dbReference>
<keyword evidence="1" id="KW-1015">Disulfide bond</keyword>
<reference evidence="5" key="1">
    <citation type="journal article" date="2021" name="Sci. Adv.">
        <title>The American lobster genome reveals insights on longevity, neural, and immune adaptations.</title>
        <authorList>
            <person name="Polinski J.M."/>
            <person name="Zimin A.V."/>
            <person name="Clark K.F."/>
            <person name="Kohn A.B."/>
            <person name="Sadowski N."/>
            <person name="Timp W."/>
            <person name="Ptitsyn A."/>
            <person name="Khanna P."/>
            <person name="Romanova D.Y."/>
            <person name="Williams P."/>
            <person name="Greenwood S.J."/>
            <person name="Moroz L.L."/>
            <person name="Walt D.R."/>
            <person name="Bodnar A.G."/>
        </authorList>
    </citation>
    <scope>NUCLEOTIDE SEQUENCE</scope>
    <source>
        <strain evidence="5">GMGI-L3</strain>
    </source>
</reference>
<comment type="caution">
    <text evidence="5">The sequence shown here is derived from an EMBL/GenBank/DDBJ whole genome shotgun (WGS) entry which is preliminary data.</text>
</comment>
<keyword evidence="5" id="KW-0675">Receptor</keyword>
<keyword evidence="6" id="KW-1185">Reference proteome</keyword>
<comment type="caution">
    <text evidence="2">Lacks conserved residue(s) required for the propagation of feature annotation.</text>
</comment>
<name>A0A8J5JV24_HOMAM</name>
<feature type="signal peptide" evidence="3">
    <location>
        <begin position="1"/>
        <end position="44"/>
    </location>
</feature>
<feature type="chain" id="PRO_5035147950" evidence="3">
    <location>
        <begin position="45"/>
        <end position="281"/>
    </location>
</feature>
<keyword evidence="3" id="KW-0732">Signal</keyword>
<dbReference type="Gene3D" id="3.10.100.10">
    <property type="entry name" value="Mannose-Binding Protein A, subunit A"/>
    <property type="match status" value="1"/>
</dbReference>
<evidence type="ECO:0000259" key="4">
    <source>
        <dbReference type="PROSITE" id="PS50041"/>
    </source>
</evidence>
<feature type="domain" description="C-type lectin" evidence="4">
    <location>
        <begin position="134"/>
        <end position="210"/>
    </location>
</feature>
<dbReference type="EMBL" id="JAHLQT010027477">
    <property type="protein sequence ID" value="KAG7162648.1"/>
    <property type="molecule type" value="Genomic_DNA"/>
</dbReference>
<dbReference type="Proteomes" id="UP000747542">
    <property type="component" value="Unassembled WGS sequence"/>
</dbReference>
<evidence type="ECO:0000313" key="6">
    <source>
        <dbReference type="Proteomes" id="UP000747542"/>
    </source>
</evidence>
<dbReference type="AlphaFoldDB" id="A0A8J5JV24"/>